<dbReference type="STRING" id="540747.SAMN04488031_10647"/>
<dbReference type="Pfam" id="PF03466">
    <property type="entry name" value="LysR_substrate"/>
    <property type="match status" value="1"/>
</dbReference>
<evidence type="ECO:0000259" key="5">
    <source>
        <dbReference type="PROSITE" id="PS50931"/>
    </source>
</evidence>
<dbReference type="Pfam" id="PF00126">
    <property type="entry name" value="HTH_1"/>
    <property type="match status" value="1"/>
</dbReference>
<proteinExistence type="inferred from homology"/>
<dbReference type="Gene3D" id="3.40.190.290">
    <property type="match status" value="1"/>
</dbReference>
<reference evidence="7 9" key="2">
    <citation type="submission" date="2018-08" db="EMBL/GenBank/DDBJ databases">
        <title>Genetic Globetrotter - A new plasmid hitch-hiking vast phylogenetic and geographic distances.</title>
        <authorList>
            <person name="Vollmers J."/>
            <person name="Petersen J."/>
        </authorList>
    </citation>
    <scope>NUCLEOTIDE SEQUENCE [LARGE SCALE GENOMIC DNA]</scope>
    <source>
        <strain evidence="7 9">DSM 26383</strain>
    </source>
</reference>
<comment type="similarity">
    <text evidence="1">Belongs to the LysR transcriptional regulatory family.</text>
</comment>
<dbReference type="PRINTS" id="PR00039">
    <property type="entry name" value="HTHLYSR"/>
</dbReference>
<gene>
    <name evidence="7" type="primary">cmpR_1</name>
    <name evidence="7" type="ORF">RIdsm_00944</name>
    <name evidence="6" type="ORF">XM52_22020</name>
</gene>
<dbReference type="Proteomes" id="UP000051401">
    <property type="component" value="Unassembled WGS sequence"/>
</dbReference>
<keyword evidence="2" id="KW-0805">Transcription regulation</keyword>
<accession>A0A0T5P3J9</accession>
<dbReference type="PANTHER" id="PTHR30427">
    <property type="entry name" value="TRANSCRIPTIONAL ACTIVATOR PROTEIN LYSR"/>
    <property type="match status" value="1"/>
</dbReference>
<evidence type="ECO:0000313" key="7">
    <source>
        <dbReference type="EMBL" id="QEW25159.1"/>
    </source>
</evidence>
<dbReference type="InterPro" id="IPR036388">
    <property type="entry name" value="WH-like_DNA-bd_sf"/>
</dbReference>
<evidence type="ECO:0000313" key="8">
    <source>
        <dbReference type="Proteomes" id="UP000051401"/>
    </source>
</evidence>
<dbReference type="GO" id="GO:0043565">
    <property type="term" value="F:sequence-specific DNA binding"/>
    <property type="evidence" value="ECO:0007669"/>
    <property type="project" value="TreeGrafter"/>
</dbReference>
<dbReference type="GO" id="GO:0010628">
    <property type="term" value="P:positive regulation of gene expression"/>
    <property type="evidence" value="ECO:0007669"/>
    <property type="project" value="TreeGrafter"/>
</dbReference>
<dbReference type="RefSeq" id="WP_057819622.1">
    <property type="nucleotide sequence ID" value="NZ_CP031598.1"/>
</dbReference>
<protein>
    <submittedName>
        <fullName evidence="7">HTH-type transcriptional activator CmpR</fullName>
    </submittedName>
</protein>
<dbReference type="GO" id="GO:0009089">
    <property type="term" value="P:lysine biosynthetic process via diaminopimelate"/>
    <property type="evidence" value="ECO:0007669"/>
    <property type="project" value="TreeGrafter"/>
</dbReference>
<keyword evidence="8" id="KW-1185">Reference proteome</keyword>
<name>A0A0T5P3J9_9RHOB</name>
<evidence type="ECO:0000313" key="9">
    <source>
        <dbReference type="Proteomes" id="UP000325785"/>
    </source>
</evidence>
<sequence length="312" mass="34479">MNIRQIEVFHAVMEAGSVTGAAAALRVSQPSVSKHLRLLEADLGFDLFERFGNRLTATTEAEALFHKIERTYQGLSHLSRFAESLKNHPSGETSAAAMPLLARRWLPDVVSPFLQEHAGASIALPVRSSHWIMEATASGKIDIGLVLDTGEDIDTHRERLLRIPLVCAFQSGHPFNGRDRISVSDLSGETLITLSNFDQWRLTVETELEAAGIRPTRRVDTFTTQIACELAARGSGVTVVDLLTAIEYQARGLEWRPFEPELSFDIALIRPLTRTRSRLSNELVQRLKEAATKTQDELIAAHAGDCLRSSST</sequence>
<dbReference type="PROSITE" id="PS50931">
    <property type="entry name" value="HTH_LYSR"/>
    <property type="match status" value="1"/>
</dbReference>
<dbReference type="PANTHER" id="PTHR30427:SF1">
    <property type="entry name" value="TRANSCRIPTIONAL ACTIVATOR PROTEIN LYSR"/>
    <property type="match status" value="1"/>
</dbReference>
<dbReference type="AlphaFoldDB" id="A0A0T5P3J9"/>
<reference evidence="6 8" key="1">
    <citation type="submission" date="2015-04" db="EMBL/GenBank/DDBJ databases">
        <title>The draft genome sequence of Roseovarius indicus B108T.</title>
        <authorList>
            <person name="Li G."/>
            <person name="Lai Q."/>
            <person name="Shao Z."/>
            <person name="Yan P."/>
        </authorList>
    </citation>
    <scope>NUCLEOTIDE SEQUENCE [LARGE SCALE GENOMIC DNA]</scope>
    <source>
        <strain evidence="6 8">B108</strain>
    </source>
</reference>
<evidence type="ECO:0000256" key="4">
    <source>
        <dbReference type="ARBA" id="ARBA00023163"/>
    </source>
</evidence>
<dbReference type="OrthoDB" id="7260751at2"/>
<evidence type="ECO:0000256" key="1">
    <source>
        <dbReference type="ARBA" id="ARBA00009437"/>
    </source>
</evidence>
<keyword evidence="4" id="KW-0804">Transcription</keyword>
<dbReference type="SUPFAM" id="SSF53850">
    <property type="entry name" value="Periplasmic binding protein-like II"/>
    <property type="match status" value="1"/>
</dbReference>
<dbReference type="InterPro" id="IPR005119">
    <property type="entry name" value="LysR_subst-bd"/>
</dbReference>
<dbReference type="Gene3D" id="1.10.10.10">
    <property type="entry name" value="Winged helix-like DNA-binding domain superfamily/Winged helix DNA-binding domain"/>
    <property type="match status" value="1"/>
</dbReference>
<dbReference type="PATRIC" id="fig|540747.5.peg.2177"/>
<evidence type="ECO:0000256" key="2">
    <source>
        <dbReference type="ARBA" id="ARBA00023015"/>
    </source>
</evidence>
<organism evidence="6 8">
    <name type="scientific">Roseovarius indicus</name>
    <dbReference type="NCBI Taxonomy" id="540747"/>
    <lineage>
        <taxon>Bacteria</taxon>
        <taxon>Pseudomonadati</taxon>
        <taxon>Pseudomonadota</taxon>
        <taxon>Alphaproteobacteria</taxon>
        <taxon>Rhodobacterales</taxon>
        <taxon>Roseobacteraceae</taxon>
        <taxon>Roseovarius</taxon>
    </lineage>
</organism>
<dbReference type="EMBL" id="CP031598">
    <property type="protein sequence ID" value="QEW25159.1"/>
    <property type="molecule type" value="Genomic_DNA"/>
</dbReference>
<evidence type="ECO:0000256" key="3">
    <source>
        <dbReference type="ARBA" id="ARBA00023125"/>
    </source>
</evidence>
<dbReference type="Proteomes" id="UP000325785">
    <property type="component" value="Chromosome"/>
</dbReference>
<dbReference type="GO" id="GO:0003700">
    <property type="term" value="F:DNA-binding transcription factor activity"/>
    <property type="evidence" value="ECO:0007669"/>
    <property type="project" value="InterPro"/>
</dbReference>
<evidence type="ECO:0000313" key="6">
    <source>
        <dbReference type="EMBL" id="KRS15745.1"/>
    </source>
</evidence>
<dbReference type="SUPFAM" id="SSF46785">
    <property type="entry name" value="Winged helix' DNA-binding domain"/>
    <property type="match status" value="1"/>
</dbReference>
<dbReference type="InterPro" id="IPR000847">
    <property type="entry name" value="LysR_HTH_N"/>
</dbReference>
<dbReference type="EMBL" id="LAXI01000019">
    <property type="protein sequence ID" value="KRS15745.1"/>
    <property type="molecule type" value="Genomic_DNA"/>
</dbReference>
<dbReference type="KEGG" id="rid:RIdsm_00944"/>
<keyword evidence="3" id="KW-0238">DNA-binding</keyword>
<dbReference type="InterPro" id="IPR036390">
    <property type="entry name" value="WH_DNA-bd_sf"/>
</dbReference>
<feature type="domain" description="HTH lysR-type" evidence="5">
    <location>
        <begin position="1"/>
        <end position="58"/>
    </location>
</feature>